<feature type="region of interest" description="Disordered" evidence="1">
    <location>
        <begin position="344"/>
        <end position="384"/>
    </location>
</feature>
<evidence type="ECO:0000313" key="2">
    <source>
        <dbReference type="EMBL" id="KAJ9167585.1"/>
    </source>
</evidence>
<feature type="region of interest" description="Disordered" evidence="1">
    <location>
        <begin position="538"/>
        <end position="582"/>
    </location>
</feature>
<dbReference type="PANTHER" id="PTHR33416">
    <property type="entry name" value="NUCLEAR PORE COMPLEX PROTEIN NUP1"/>
    <property type="match status" value="1"/>
</dbReference>
<name>A0ABQ9LJX8_HEVBR</name>
<feature type="region of interest" description="Disordered" evidence="1">
    <location>
        <begin position="399"/>
        <end position="425"/>
    </location>
</feature>
<organism evidence="2 3">
    <name type="scientific">Hevea brasiliensis</name>
    <name type="common">Para rubber tree</name>
    <name type="synonym">Siphonia brasiliensis</name>
    <dbReference type="NCBI Taxonomy" id="3981"/>
    <lineage>
        <taxon>Eukaryota</taxon>
        <taxon>Viridiplantae</taxon>
        <taxon>Streptophyta</taxon>
        <taxon>Embryophyta</taxon>
        <taxon>Tracheophyta</taxon>
        <taxon>Spermatophyta</taxon>
        <taxon>Magnoliopsida</taxon>
        <taxon>eudicotyledons</taxon>
        <taxon>Gunneridae</taxon>
        <taxon>Pentapetalae</taxon>
        <taxon>rosids</taxon>
        <taxon>fabids</taxon>
        <taxon>Malpighiales</taxon>
        <taxon>Euphorbiaceae</taxon>
        <taxon>Crotonoideae</taxon>
        <taxon>Micrandreae</taxon>
        <taxon>Hevea</taxon>
    </lineage>
</organism>
<feature type="compositionally biased region" description="Polar residues" evidence="1">
    <location>
        <begin position="482"/>
        <end position="498"/>
    </location>
</feature>
<dbReference type="Proteomes" id="UP001174677">
    <property type="component" value="Chromosome 11"/>
</dbReference>
<sequence>MASIPRPHGAAQLGSGGKLVRPRRTTAPRTPYERPLRLLPNSASQNPNWLSSLILSPTRMIATGAGKVLSSVFGPVSSSSSSSSSGGDFTSEDDADDANDDNVITSQDATKLEKNQTFEKKNSLRKDTQAIDWKSETKRAIEQLLMQETFSREECDRLTHIIKSRVVDSSITGDLDGRLNEIPGRTVCSDVDMPDIRSTAITEAKKWLEEKKLGSNSKSELVYGTCTLNAAMLPQVMEDEVGSPADLAKSYMQARPPWASPSLSNIQLQSPSPRGIQLFKEETPNLFGGNSAPSSKLIRNSSATGSWNILEEIRKVRSKATEEMLRTRPSSIIDWSTLASESKRSPHSLLSDKAESVSQRAQDGLLTESSPPDIASSIPEQSQGPGAIQIIEGAEGLCDGTKGRLNPGQRLQPSQEMRTAPPCDDDVDDCKDVDGVCKPLDYTVGGDTKDSTLHETNCSTMAEVAERNVAVAVAANGFPPSGSSLTASLQGEHNSTPSDEQHHTVDSAHDNLTRSAHVGETCEQLSESYVEVPIVNEHEELSQDLSSPNLKNKADKSNDVTVSGKQRGGKRKFARRGRGRVK</sequence>
<feature type="compositionally biased region" description="Basic residues" evidence="1">
    <location>
        <begin position="567"/>
        <end position="582"/>
    </location>
</feature>
<comment type="caution">
    <text evidence="2">The sequence shown here is derived from an EMBL/GenBank/DDBJ whole genome shotgun (WGS) entry which is preliminary data.</text>
</comment>
<reference evidence="2" key="1">
    <citation type="journal article" date="2023" name="Plant Biotechnol. J.">
        <title>Chromosome-level wild Hevea brasiliensis genome provides new tools for genomic-assisted breeding and valuable loci to elevate rubber yield.</title>
        <authorList>
            <person name="Cheng H."/>
            <person name="Song X."/>
            <person name="Hu Y."/>
            <person name="Wu T."/>
            <person name="Yang Q."/>
            <person name="An Z."/>
            <person name="Feng S."/>
            <person name="Deng Z."/>
            <person name="Wu W."/>
            <person name="Zeng X."/>
            <person name="Tu M."/>
            <person name="Wang X."/>
            <person name="Huang H."/>
        </authorList>
    </citation>
    <scope>NUCLEOTIDE SEQUENCE</scope>
    <source>
        <strain evidence="2">MT/VB/25A 57/8</strain>
    </source>
</reference>
<protein>
    <recommendedName>
        <fullName evidence="4">Protein KAKU4</fullName>
    </recommendedName>
</protein>
<feature type="compositionally biased region" description="Acidic residues" evidence="1">
    <location>
        <begin position="90"/>
        <end position="100"/>
    </location>
</feature>
<accession>A0ABQ9LJX8</accession>
<feature type="region of interest" description="Disordered" evidence="1">
    <location>
        <begin position="482"/>
        <end position="506"/>
    </location>
</feature>
<keyword evidence="3" id="KW-1185">Reference proteome</keyword>
<evidence type="ECO:0008006" key="4">
    <source>
        <dbReference type="Google" id="ProtNLM"/>
    </source>
</evidence>
<evidence type="ECO:0000313" key="3">
    <source>
        <dbReference type="Proteomes" id="UP001174677"/>
    </source>
</evidence>
<feature type="region of interest" description="Disordered" evidence="1">
    <location>
        <begin position="1"/>
        <end position="49"/>
    </location>
</feature>
<proteinExistence type="predicted"/>
<gene>
    <name evidence="2" type="ORF">P3X46_019205</name>
</gene>
<evidence type="ECO:0000256" key="1">
    <source>
        <dbReference type="SAM" id="MobiDB-lite"/>
    </source>
</evidence>
<feature type="compositionally biased region" description="Low complexity" evidence="1">
    <location>
        <begin position="73"/>
        <end position="87"/>
    </location>
</feature>
<dbReference type="PANTHER" id="PTHR33416:SF17">
    <property type="entry name" value="PROTEIN KAKU4"/>
    <property type="match status" value="1"/>
</dbReference>
<feature type="region of interest" description="Disordered" evidence="1">
    <location>
        <begin position="73"/>
        <end position="107"/>
    </location>
</feature>
<dbReference type="EMBL" id="JARPOI010000011">
    <property type="protein sequence ID" value="KAJ9167585.1"/>
    <property type="molecule type" value="Genomic_DNA"/>
</dbReference>